<dbReference type="Pfam" id="PF13516">
    <property type="entry name" value="LRR_6"/>
    <property type="match status" value="1"/>
</dbReference>
<comment type="caution">
    <text evidence="4">The sequence shown here is derived from an EMBL/GenBank/DDBJ whole genome shotgun (WGS) entry which is preliminary data.</text>
</comment>
<dbReference type="GO" id="GO:0005737">
    <property type="term" value="C:cytoplasm"/>
    <property type="evidence" value="ECO:0007669"/>
    <property type="project" value="UniProtKB-SubCell"/>
</dbReference>
<keyword evidence="3" id="KW-0677">Repeat</keyword>
<reference evidence="4" key="1">
    <citation type="submission" date="2022-03" db="EMBL/GenBank/DDBJ databases">
        <authorList>
            <person name="Alioto T."/>
            <person name="Alioto T."/>
            <person name="Gomez Garrido J."/>
        </authorList>
    </citation>
    <scope>NUCLEOTIDE SEQUENCE</scope>
</reference>
<evidence type="ECO:0000313" key="5">
    <source>
        <dbReference type="Proteomes" id="UP001295444"/>
    </source>
</evidence>
<feature type="non-terminal residue" evidence="4">
    <location>
        <position position="1"/>
    </location>
</feature>
<dbReference type="InterPro" id="IPR001611">
    <property type="entry name" value="Leu-rich_rpt"/>
</dbReference>
<dbReference type="PANTHER" id="PTHR45690:SF19">
    <property type="entry name" value="NACHT, LRR AND PYD DOMAINS-CONTAINING PROTEIN 3"/>
    <property type="match status" value="1"/>
</dbReference>
<dbReference type="SMART" id="SM00368">
    <property type="entry name" value="LRR_RI"/>
    <property type="match status" value="1"/>
</dbReference>
<dbReference type="AlphaFoldDB" id="A0AAD1TPZ7"/>
<name>A0AAD1TPZ7_PELCU</name>
<dbReference type="PANTHER" id="PTHR45690">
    <property type="entry name" value="NACHT, LRR AND PYD DOMAINS-CONTAINING PROTEIN 12"/>
    <property type="match status" value="1"/>
</dbReference>
<evidence type="ECO:0000256" key="3">
    <source>
        <dbReference type="ARBA" id="ARBA00022737"/>
    </source>
</evidence>
<evidence type="ECO:0000256" key="1">
    <source>
        <dbReference type="ARBA" id="ARBA00004496"/>
    </source>
</evidence>
<comment type="subcellular location">
    <subcellularLocation>
        <location evidence="1">Cytoplasm</location>
    </subcellularLocation>
</comment>
<keyword evidence="2" id="KW-0963">Cytoplasm</keyword>
<keyword evidence="5" id="KW-1185">Reference proteome</keyword>
<evidence type="ECO:0000256" key="2">
    <source>
        <dbReference type="ARBA" id="ARBA00022490"/>
    </source>
</evidence>
<organism evidence="4 5">
    <name type="scientific">Pelobates cultripes</name>
    <name type="common">Western spadefoot toad</name>
    <dbReference type="NCBI Taxonomy" id="61616"/>
    <lineage>
        <taxon>Eukaryota</taxon>
        <taxon>Metazoa</taxon>
        <taxon>Chordata</taxon>
        <taxon>Craniata</taxon>
        <taxon>Vertebrata</taxon>
        <taxon>Euteleostomi</taxon>
        <taxon>Amphibia</taxon>
        <taxon>Batrachia</taxon>
        <taxon>Anura</taxon>
        <taxon>Pelobatoidea</taxon>
        <taxon>Pelobatidae</taxon>
        <taxon>Pelobates</taxon>
    </lineage>
</organism>
<dbReference type="Proteomes" id="UP001295444">
    <property type="component" value="Unassembled WGS sequence"/>
</dbReference>
<dbReference type="InterPro" id="IPR032675">
    <property type="entry name" value="LRR_dom_sf"/>
</dbReference>
<gene>
    <name evidence="4" type="ORF">PECUL_23A042285</name>
</gene>
<dbReference type="SUPFAM" id="SSF52047">
    <property type="entry name" value="RNI-like"/>
    <property type="match status" value="1"/>
</dbReference>
<dbReference type="InterPro" id="IPR050637">
    <property type="entry name" value="NLRP_innate_immun_reg"/>
</dbReference>
<dbReference type="EMBL" id="CAKOES020000256">
    <property type="protein sequence ID" value="CAH2330119.1"/>
    <property type="molecule type" value="Genomic_DNA"/>
</dbReference>
<evidence type="ECO:0000313" key="4">
    <source>
        <dbReference type="EMBL" id="CAH2330119.1"/>
    </source>
</evidence>
<sequence length="57" mass="6266">LLGCGLTSSCCEDLRSVIIKNRSLTKLDLSGNTLQDSGLKLLCEGLRYPDCTLHELR</sequence>
<accession>A0AAD1TPZ7</accession>
<proteinExistence type="predicted"/>
<dbReference type="Gene3D" id="3.80.10.10">
    <property type="entry name" value="Ribonuclease Inhibitor"/>
    <property type="match status" value="1"/>
</dbReference>
<protein>
    <submittedName>
        <fullName evidence="4">NACHT, LRR and PYD domains-containing 3-like</fullName>
    </submittedName>
</protein>